<dbReference type="PANTHER" id="PTHR47944">
    <property type="entry name" value="CYTOCHROME P450 98A9"/>
    <property type="match status" value="1"/>
</dbReference>
<proteinExistence type="inferred from homology"/>
<dbReference type="GO" id="GO:0020037">
    <property type="term" value="F:heme binding"/>
    <property type="evidence" value="ECO:0007669"/>
    <property type="project" value="InterPro"/>
</dbReference>
<evidence type="ECO:0000313" key="11">
    <source>
        <dbReference type="EMBL" id="KAI5069222.1"/>
    </source>
</evidence>
<comment type="similarity">
    <text evidence="2 9">Belongs to the cytochrome P450 family.</text>
</comment>
<dbReference type="Pfam" id="PF00067">
    <property type="entry name" value="p450"/>
    <property type="match status" value="1"/>
</dbReference>
<dbReference type="FunFam" id="1.10.630.10:FF:000126">
    <property type="entry name" value="Predicted protein"/>
    <property type="match status" value="1"/>
</dbReference>
<evidence type="ECO:0000313" key="12">
    <source>
        <dbReference type="Proteomes" id="UP000886520"/>
    </source>
</evidence>
<keyword evidence="5 9" id="KW-0560">Oxidoreductase</keyword>
<evidence type="ECO:0000256" key="5">
    <source>
        <dbReference type="ARBA" id="ARBA00023002"/>
    </source>
</evidence>
<dbReference type="InterPro" id="IPR017972">
    <property type="entry name" value="Cyt_P450_CS"/>
</dbReference>
<dbReference type="PRINTS" id="PR00385">
    <property type="entry name" value="P450"/>
</dbReference>
<feature type="transmembrane region" description="Helical" evidence="10">
    <location>
        <begin position="25"/>
        <end position="43"/>
    </location>
</feature>
<dbReference type="InterPro" id="IPR002401">
    <property type="entry name" value="Cyt_P450_E_grp-I"/>
</dbReference>
<dbReference type="CDD" id="cd20618">
    <property type="entry name" value="CYP71_clan"/>
    <property type="match status" value="1"/>
</dbReference>
<evidence type="ECO:0000256" key="10">
    <source>
        <dbReference type="SAM" id="Phobius"/>
    </source>
</evidence>
<dbReference type="InterPro" id="IPR001128">
    <property type="entry name" value="Cyt_P450"/>
</dbReference>
<evidence type="ECO:0000256" key="1">
    <source>
        <dbReference type="ARBA" id="ARBA00001971"/>
    </source>
</evidence>
<evidence type="ECO:0000256" key="6">
    <source>
        <dbReference type="ARBA" id="ARBA00023004"/>
    </source>
</evidence>
<dbReference type="EMBL" id="JABFUD020000015">
    <property type="protein sequence ID" value="KAI5069222.1"/>
    <property type="molecule type" value="Genomic_DNA"/>
</dbReference>
<dbReference type="AlphaFoldDB" id="A0A9D4UKL5"/>
<feature type="binding site" description="axial binding residue" evidence="8">
    <location>
        <position position="420"/>
    </location>
    <ligand>
        <name>heme</name>
        <dbReference type="ChEBI" id="CHEBI:30413"/>
    </ligand>
    <ligandPart>
        <name>Fe</name>
        <dbReference type="ChEBI" id="CHEBI:18248"/>
    </ligandPart>
</feature>
<keyword evidence="10" id="KW-1133">Transmembrane helix</keyword>
<evidence type="ECO:0000256" key="8">
    <source>
        <dbReference type="PIRSR" id="PIRSR602401-1"/>
    </source>
</evidence>
<evidence type="ECO:0008006" key="13">
    <source>
        <dbReference type="Google" id="ProtNLM"/>
    </source>
</evidence>
<reference evidence="11" key="1">
    <citation type="submission" date="2021-01" db="EMBL/GenBank/DDBJ databases">
        <title>Adiantum capillus-veneris genome.</title>
        <authorList>
            <person name="Fang Y."/>
            <person name="Liao Q."/>
        </authorList>
    </citation>
    <scope>NUCLEOTIDE SEQUENCE</scope>
    <source>
        <strain evidence="11">H3</strain>
        <tissue evidence="11">Leaf</tissue>
    </source>
</reference>
<keyword evidence="4 8" id="KW-0479">Metal-binding</keyword>
<keyword evidence="10" id="KW-0472">Membrane</keyword>
<dbReference type="Gene3D" id="1.10.630.10">
    <property type="entry name" value="Cytochrome P450"/>
    <property type="match status" value="1"/>
</dbReference>
<keyword evidence="3 8" id="KW-0349">Heme</keyword>
<keyword evidence="10" id="KW-0812">Transmembrane</keyword>
<dbReference type="PROSITE" id="PS00086">
    <property type="entry name" value="CYTOCHROME_P450"/>
    <property type="match status" value="1"/>
</dbReference>
<keyword evidence="12" id="KW-1185">Reference proteome</keyword>
<accession>A0A9D4UKL5</accession>
<sequence length="478" mass="54331">MWRNGNVCEAREGKRTYSHVEFLEASLMFLLLVCFGFLSLVWVSKWVHGNKKKEKFPPGPLPLPIIGHLHLLMGIPHQALAKLSSKYGGLMGLNLGQRSYGAQWRRRRKICTLGLFTAKRLQEVEYVRYELVGALLHKISRLSHDGTVAVDIGECVGDMSTNLISRLLYSHERESERDQGGTDVPQLVKDLEQETMPFIGDFIPWLSWLDLLRRLGIRYVHRRIDAFITHILTERKEAMMHNNAPTDDLLHEIMKPSQDEDCGLTMLEVKSIILEMFGGSIHTTTLTLEWAMAELLKNPHCLTKLQREIDTVIGCKKKQISDSDIPSLKYLRCVVKEVFRLHPIGPLLLPRISTEECKVHDYTLPANTHLLVNVWAIGRDEGVWKNATNFIPERFEGKEDIDLKGQHFELLPFGAGRRICVGLPLALSMVEVTIANLVNKFDWELPKGVTCETINMNEKVGITSNKAAPTIAVPRHRV</sequence>
<dbReference type="OrthoDB" id="2789670at2759"/>
<evidence type="ECO:0000256" key="2">
    <source>
        <dbReference type="ARBA" id="ARBA00010617"/>
    </source>
</evidence>
<dbReference type="PRINTS" id="PR00463">
    <property type="entry name" value="EP450I"/>
</dbReference>
<protein>
    <recommendedName>
        <fullName evidence="13">Cytochrome P450</fullName>
    </recommendedName>
</protein>
<evidence type="ECO:0000256" key="4">
    <source>
        <dbReference type="ARBA" id="ARBA00022723"/>
    </source>
</evidence>
<dbReference type="SUPFAM" id="SSF48264">
    <property type="entry name" value="Cytochrome P450"/>
    <property type="match status" value="1"/>
</dbReference>
<dbReference type="Proteomes" id="UP000886520">
    <property type="component" value="Chromosome 15"/>
</dbReference>
<keyword evidence="6 8" id="KW-0408">Iron</keyword>
<dbReference type="GO" id="GO:0005506">
    <property type="term" value="F:iron ion binding"/>
    <property type="evidence" value="ECO:0007669"/>
    <property type="project" value="InterPro"/>
</dbReference>
<name>A0A9D4UKL5_ADICA</name>
<dbReference type="GO" id="GO:0016705">
    <property type="term" value="F:oxidoreductase activity, acting on paired donors, with incorporation or reduction of molecular oxygen"/>
    <property type="evidence" value="ECO:0007669"/>
    <property type="project" value="InterPro"/>
</dbReference>
<evidence type="ECO:0000256" key="7">
    <source>
        <dbReference type="ARBA" id="ARBA00023033"/>
    </source>
</evidence>
<dbReference type="InterPro" id="IPR036396">
    <property type="entry name" value="Cyt_P450_sf"/>
</dbReference>
<dbReference type="GO" id="GO:0004497">
    <property type="term" value="F:monooxygenase activity"/>
    <property type="evidence" value="ECO:0007669"/>
    <property type="project" value="UniProtKB-KW"/>
</dbReference>
<gene>
    <name evidence="11" type="ORF">GOP47_0015523</name>
</gene>
<keyword evidence="7 9" id="KW-0503">Monooxygenase</keyword>
<comment type="caution">
    <text evidence="11">The sequence shown here is derived from an EMBL/GenBank/DDBJ whole genome shotgun (WGS) entry which is preliminary data.</text>
</comment>
<evidence type="ECO:0000256" key="3">
    <source>
        <dbReference type="ARBA" id="ARBA00022617"/>
    </source>
</evidence>
<dbReference type="PANTHER" id="PTHR47944:SF16">
    <property type="entry name" value="CYTOCHROME P450 FAMILY 1 SUBFAMILY A POLYPEPTIDE 1"/>
    <property type="match status" value="1"/>
</dbReference>
<evidence type="ECO:0000256" key="9">
    <source>
        <dbReference type="RuleBase" id="RU000461"/>
    </source>
</evidence>
<comment type="cofactor">
    <cofactor evidence="1 8">
        <name>heme</name>
        <dbReference type="ChEBI" id="CHEBI:30413"/>
    </cofactor>
</comment>
<organism evidence="11 12">
    <name type="scientific">Adiantum capillus-veneris</name>
    <name type="common">Maidenhair fern</name>
    <dbReference type="NCBI Taxonomy" id="13818"/>
    <lineage>
        <taxon>Eukaryota</taxon>
        <taxon>Viridiplantae</taxon>
        <taxon>Streptophyta</taxon>
        <taxon>Embryophyta</taxon>
        <taxon>Tracheophyta</taxon>
        <taxon>Polypodiopsida</taxon>
        <taxon>Polypodiidae</taxon>
        <taxon>Polypodiales</taxon>
        <taxon>Pteridineae</taxon>
        <taxon>Pteridaceae</taxon>
        <taxon>Vittarioideae</taxon>
        <taxon>Adiantum</taxon>
    </lineage>
</organism>